<evidence type="ECO:0000259" key="1">
    <source>
        <dbReference type="Pfam" id="PF20516"/>
    </source>
</evidence>
<organism evidence="2 3">
    <name type="scientific">Epichloe festucae (strain Fl1)</name>
    <dbReference type="NCBI Taxonomy" id="877507"/>
    <lineage>
        <taxon>Eukaryota</taxon>
        <taxon>Fungi</taxon>
        <taxon>Dikarya</taxon>
        <taxon>Ascomycota</taxon>
        <taxon>Pezizomycotina</taxon>
        <taxon>Sordariomycetes</taxon>
        <taxon>Hypocreomycetidae</taxon>
        <taxon>Hypocreales</taxon>
        <taxon>Clavicipitaceae</taxon>
        <taxon>Epichloe</taxon>
    </lineage>
</organism>
<proteinExistence type="predicted"/>
<name>A0A7S9KTX2_EPIFF</name>
<gene>
    <name evidence="2" type="ORF">C2857_000116</name>
</gene>
<accession>A0A7S9KTX2</accession>
<dbReference type="Pfam" id="PF20516">
    <property type="entry name" value="PDDEXK_12"/>
    <property type="match status" value="1"/>
</dbReference>
<dbReference type="OrthoDB" id="5244165at2759"/>
<feature type="domain" description="PD-(D/E)XK nuclease-like" evidence="1">
    <location>
        <begin position="59"/>
        <end position="319"/>
    </location>
</feature>
<evidence type="ECO:0000313" key="3">
    <source>
        <dbReference type="Proteomes" id="UP000594364"/>
    </source>
</evidence>
<dbReference type="InterPro" id="IPR046797">
    <property type="entry name" value="PDDEXK_12"/>
</dbReference>
<keyword evidence="3" id="KW-1185">Reference proteome</keyword>
<evidence type="ECO:0000313" key="2">
    <source>
        <dbReference type="EMBL" id="QPH03751.1"/>
    </source>
</evidence>
<reference evidence="2 3" key="1">
    <citation type="journal article" date="2018" name="PLoS Genet.">
        <title>Repeat elements organise 3D genome structure and mediate transcription in the filamentous fungus Epichloe festucae.</title>
        <authorList>
            <person name="Winter D.J."/>
            <person name="Ganley A.R.D."/>
            <person name="Young C.A."/>
            <person name="Liachko I."/>
            <person name="Schardl C.L."/>
            <person name="Dupont P.Y."/>
            <person name="Berry D."/>
            <person name="Ram A."/>
            <person name="Scott B."/>
            <person name="Cox M.P."/>
        </authorList>
    </citation>
    <scope>NUCLEOTIDE SEQUENCE [LARGE SCALE GENOMIC DNA]</scope>
    <source>
        <strain evidence="2 3">Fl1</strain>
    </source>
</reference>
<protein>
    <recommendedName>
        <fullName evidence="1">PD-(D/E)XK nuclease-like domain-containing protein</fullName>
    </recommendedName>
</protein>
<dbReference type="EMBL" id="CP031388">
    <property type="protein sequence ID" value="QPH03751.1"/>
    <property type="molecule type" value="Genomic_DNA"/>
</dbReference>
<dbReference type="Proteomes" id="UP000594364">
    <property type="component" value="Chromosome 4"/>
</dbReference>
<dbReference type="AlphaFoldDB" id="A0A7S9KTX2"/>
<sequence>MDYGSRITKASVELPQTCKCCTSASAKSPPLEDRANISSAVGEEIPDYSFKKAIEGNVTGAASSDSLREILFDSHECQRLGRSELSLNMLVHAPLLKLALKSHHYVDEELIQSARICSAFMPPLADIRDRDCKVTQGKMVDLALVWTPAEDGSRALGRRHKGNKRDAAVDKKLLRAIQTHVLRREPMETQSVNQTTYTPLMFRPIATSIETKAEGGAEEGKLQLGIWTSAWHRRMVSLMSMLKQRGDADSRPLWASVGRSTEVLQIVSVPLILVLGNEWKLIFACDRGDRLELLGEVPIGDTSTLLGLYTIVAVLHELAD</sequence>